<protein>
    <recommendedName>
        <fullName evidence="1">Fido domain-containing protein</fullName>
    </recommendedName>
</protein>
<name>A0A2P6MNS6_9EUKA</name>
<dbReference type="SUPFAM" id="SSF140931">
    <property type="entry name" value="Fic-like"/>
    <property type="match status" value="1"/>
</dbReference>
<dbReference type="Gene3D" id="1.10.3290.10">
    <property type="entry name" value="Fido-like domain"/>
    <property type="match status" value="1"/>
</dbReference>
<dbReference type="Proteomes" id="UP000241769">
    <property type="component" value="Unassembled WGS sequence"/>
</dbReference>
<evidence type="ECO:0000259" key="1">
    <source>
        <dbReference type="PROSITE" id="PS51459"/>
    </source>
</evidence>
<dbReference type="InParanoid" id="A0A2P6MNS6"/>
<proteinExistence type="predicted"/>
<dbReference type="PROSITE" id="PS51459">
    <property type="entry name" value="FIDO"/>
    <property type="match status" value="1"/>
</dbReference>
<organism evidence="2 4">
    <name type="scientific">Planoprotostelium fungivorum</name>
    <dbReference type="NCBI Taxonomy" id="1890364"/>
    <lineage>
        <taxon>Eukaryota</taxon>
        <taxon>Amoebozoa</taxon>
        <taxon>Evosea</taxon>
        <taxon>Variosea</taxon>
        <taxon>Cavosteliida</taxon>
        <taxon>Cavosteliaceae</taxon>
        <taxon>Planoprotostelium</taxon>
    </lineage>
</organism>
<evidence type="ECO:0000313" key="4">
    <source>
        <dbReference type="Proteomes" id="UP000241769"/>
    </source>
</evidence>
<accession>A0A2P6MNS6</accession>
<reference evidence="2 4" key="1">
    <citation type="journal article" date="2018" name="Genome Biol. Evol.">
        <title>Multiple Roots of Fruiting Body Formation in Amoebozoa.</title>
        <authorList>
            <person name="Hillmann F."/>
            <person name="Forbes G."/>
            <person name="Novohradska S."/>
            <person name="Ferling I."/>
            <person name="Riege K."/>
            <person name="Groth M."/>
            <person name="Westermann M."/>
            <person name="Marz M."/>
            <person name="Spaller T."/>
            <person name="Winckler T."/>
            <person name="Schaap P."/>
            <person name="Glockner G."/>
        </authorList>
    </citation>
    <scope>NUCLEOTIDE SEQUENCE [LARGE SCALE GENOMIC DNA]</scope>
    <source>
        <strain evidence="2 4">Jena</strain>
    </source>
</reference>
<dbReference type="InterPro" id="IPR003812">
    <property type="entry name" value="Fido"/>
</dbReference>
<dbReference type="InterPro" id="IPR036597">
    <property type="entry name" value="Fido-like_dom_sf"/>
</dbReference>
<dbReference type="Pfam" id="PF02661">
    <property type="entry name" value="Fic"/>
    <property type="match status" value="1"/>
</dbReference>
<dbReference type="OrthoDB" id="439046at2759"/>
<evidence type="ECO:0000313" key="3">
    <source>
        <dbReference type="EMBL" id="PRP80448.1"/>
    </source>
</evidence>
<gene>
    <name evidence="3" type="ORF">PROFUN_11903</name>
    <name evidence="2" type="ORF">PROFUN_16804</name>
</gene>
<dbReference type="AlphaFoldDB" id="A0A2P6MNS6"/>
<evidence type="ECO:0000313" key="2">
    <source>
        <dbReference type="EMBL" id="PRP73342.1"/>
    </source>
</evidence>
<comment type="caution">
    <text evidence="2">The sequence shown here is derived from an EMBL/GenBank/DDBJ whole genome shotgun (WGS) entry which is preliminary data.</text>
</comment>
<sequence>MLVGQRINDYVYAVDKLLKKTEMTDGTDRVLKTFAIAAFAQFHFVDLHPFVDGNSRICCFISKRIIDHVCPVPFPMFRDRRKYINALQQARTFQDPIEAPKTLCSLLLSEAIDHYTEMIWEISETKIPIYLSAYTVQQLHSRIIESSEDSLLLMYSPQV</sequence>
<keyword evidence="4" id="KW-1185">Reference proteome</keyword>
<dbReference type="EMBL" id="MDYQ01000623">
    <property type="protein sequence ID" value="PRP73342.1"/>
    <property type="molecule type" value="Genomic_DNA"/>
</dbReference>
<dbReference type="EMBL" id="MDYQ01000149">
    <property type="protein sequence ID" value="PRP80448.1"/>
    <property type="molecule type" value="Genomic_DNA"/>
</dbReference>
<feature type="domain" description="Fido" evidence="1">
    <location>
        <begin position="1"/>
        <end position="109"/>
    </location>
</feature>